<dbReference type="Proteomes" id="UP000326678">
    <property type="component" value="Chromosome Gxm1"/>
</dbReference>
<dbReference type="KEGG" id="nsh:GXM_01208"/>
<evidence type="ECO:0000313" key="2">
    <source>
        <dbReference type="Proteomes" id="UP000326678"/>
    </source>
</evidence>
<dbReference type="AlphaFoldDB" id="A0A5P8VTG8"/>
<reference evidence="1 2" key="1">
    <citation type="submission" date="2019-10" db="EMBL/GenBank/DDBJ databases">
        <title>Genomic and transcriptomic insights into the perfect genentic adaptation of a filamentous nitrogen-fixing cyanobacterium to rice fields.</title>
        <authorList>
            <person name="Chen Z."/>
        </authorList>
    </citation>
    <scope>NUCLEOTIDE SEQUENCE [LARGE SCALE GENOMIC DNA]</scope>
    <source>
        <strain evidence="1">CCNUC1</strain>
    </source>
</reference>
<proteinExistence type="predicted"/>
<accession>A0A5P8VTG8</accession>
<protein>
    <submittedName>
        <fullName evidence="1">Uncharacterized protein</fullName>
    </submittedName>
</protein>
<keyword evidence="2" id="KW-1185">Reference proteome</keyword>
<gene>
    <name evidence="1" type="ORF">GXM_01208</name>
</gene>
<evidence type="ECO:0000313" key="1">
    <source>
        <dbReference type="EMBL" id="QFS43735.1"/>
    </source>
</evidence>
<name>A0A5P8VTG8_9NOSO</name>
<sequence>MNAVVNFFRVSAIAQGLKSHNRQGMSTTGYSANYRTLTQQQLSWVILG</sequence>
<dbReference type="EMBL" id="CP045226">
    <property type="protein sequence ID" value="QFS43735.1"/>
    <property type="molecule type" value="Genomic_DNA"/>
</dbReference>
<organism evidence="1 2">
    <name type="scientific">Nostoc sphaeroides CCNUC1</name>
    <dbReference type="NCBI Taxonomy" id="2653204"/>
    <lineage>
        <taxon>Bacteria</taxon>
        <taxon>Bacillati</taxon>
        <taxon>Cyanobacteriota</taxon>
        <taxon>Cyanophyceae</taxon>
        <taxon>Nostocales</taxon>
        <taxon>Nostocaceae</taxon>
        <taxon>Nostoc</taxon>
    </lineage>
</organism>